<dbReference type="Proteomes" id="UP000003994">
    <property type="component" value="Unassembled WGS sequence"/>
</dbReference>
<evidence type="ECO:0000313" key="2">
    <source>
        <dbReference type="Proteomes" id="UP000003994"/>
    </source>
</evidence>
<name>K0YX06_9ACTO</name>
<dbReference type="RefSeq" id="WP_006680329.1">
    <property type="nucleotide sequence ID" value="NZ_JH815208.1"/>
</dbReference>
<sequence length="249" mass="28505">MDEVSVAEMTKSIEMALEDDKPCLRNAPFDEFPDIEFRWFLTRDLNKDEPENVKASSEQISSSGTHLIFIGMNPAEATYFGPTSEGGDSTCARIVNAFAGRYLPENFYPVSRLSFFNLIPIVHQRPSEAQQKWNKVSSYHTEILATNLEVLSRLLTIKDNFILIPAFGVKMKPSDWRWKGFEKIFPLLKGTFDDMDISDRNDRLLSVRNNYHPRGWPSNETLGTAFSPAWEKLECLARKSQRSRSPRSS</sequence>
<dbReference type="STRING" id="883077.HMPREF9241_00122"/>
<organism evidence="1 2">
    <name type="scientific">Schaalia turicensis ACS-279-V-Col4</name>
    <dbReference type="NCBI Taxonomy" id="883077"/>
    <lineage>
        <taxon>Bacteria</taxon>
        <taxon>Bacillati</taxon>
        <taxon>Actinomycetota</taxon>
        <taxon>Actinomycetes</taxon>
        <taxon>Actinomycetales</taxon>
        <taxon>Actinomycetaceae</taxon>
        <taxon>Schaalia</taxon>
    </lineage>
</organism>
<accession>K0YX06</accession>
<proteinExistence type="predicted"/>
<comment type="caution">
    <text evidence="1">The sequence shown here is derived from an EMBL/GenBank/DDBJ whole genome shotgun (WGS) entry which is preliminary data.</text>
</comment>
<protein>
    <submittedName>
        <fullName evidence="1">Uncharacterized protein</fullName>
    </submittedName>
</protein>
<dbReference type="EMBL" id="AGWQ01000002">
    <property type="protein sequence ID" value="EJZ88261.1"/>
    <property type="molecule type" value="Genomic_DNA"/>
</dbReference>
<evidence type="ECO:0000313" key="1">
    <source>
        <dbReference type="EMBL" id="EJZ88261.1"/>
    </source>
</evidence>
<reference evidence="1 2" key="1">
    <citation type="submission" date="2012-07" db="EMBL/GenBank/DDBJ databases">
        <title>The Genome Sequence of Actinomyces turicensis ACS-279-V-COL4.</title>
        <authorList>
            <consortium name="The Broad Institute Genome Sequencing Platform"/>
            <person name="Earl A."/>
            <person name="Ward D."/>
            <person name="Feldgarden M."/>
            <person name="Gevers D."/>
            <person name="Saerens B."/>
            <person name="Vaneechoutte M."/>
            <person name="Walker B."/>
            <person name="Young S.K."/>
            <person name="Zeng Q."/>
            <person name="Gargeya S."/>
            <person name="Fitzgerald M."/>
            <person name="Haas B."/>
            <person name="Abouelleil A."/>
            <person name="Alvarado L."/>
            <person name="Arachchi H.M."/>
            <person name="Berlin A."/>
            <person name="Chapman S.B."/>
            <person name="Goldberg J."/>
            <person name="Griggs A."/>
            <person name="Gujja S."/>
            <person name="Hansen M."/>
            <person name="Howarth C."/>
            <person name="Imamovic A."/>
            <person name="Larimer J."/>
            <person name="McCowen C."/>
            <person name="Montmayeur A."/>
            <person name="Murphy C."/>
            <person name="Neiman D."/>
            <person name="Pearson M."/>
            <person name="Priest M."/>
            <person name="Roberts A."/>
            <person name="Saif S."/>
            <person name="Shea T."/>
            <person name="Sisk P."/>
            <person name="Sykes S."/>
            <person name="Wortman J."/>
            <person name="Nusbaum C."/>
            <person name="Birren B."/>
        </authorList>
    </citation>
    <scope>NUCLEOTIDE SEQUENCE [LARGE SCALE GENOMIC DNA]</scope>
    <source>
        <strain evidence="1 2">ACS-279-V-Col4</strain>
    </source>
</reference>
<dbReference type="HOGENOM" id="CLU_1113995_0_0_11"/>
<gene>
    <name evidence="1" type="ORF">HMPREF9241_00122</name>
</gene>
<keyword evidence="2" id="KW-1185">Reference proteome</keyword>
<dbReference type="AlphaFoldDB" id="K0YX06"/>